<keyword evidence="2" id="KW-1185">Reference proteome</keyword>
<name>A0ACC0F2V9_9ERIC</name>
<protein>
    <submittedName>
        <fullName evidence="1">Ethylene-responsive transcription factor-like protein</fullName>
    </submittedName>
</protein>
<proteinExistence type="predicted"/>
<dbReference type="Proteomes" id="UP001060215">
    <property type="component" value="Chromosome 11"/>
</dbReference>
<evidence type="ECO:0000313" key="1">
    <source>
        <dbReference type="EMBL" id="KAI7982382.1"/>
    </source>
</evidence>
<dbReference type="EMBL" id="CM045768">
    <property type="protein sequence ID" value="KAI7982382.1"/>
    <property type="molecule type" value="Genomic_DNA"/>
</dbReference>
<reference evidence="1 2" key="1">
    <citation type="journal article" date="2022" name="Plant J.">
        <title>Chromosome-level genome of Camellia lanceoleosa provides a valuable resource for understanding genome evolution and self-incompatibility.</title>
        <authorList>
            <person name="Gong W."/>
            <person name="Xiao S."/>
            <person name="Wang L."/>
            <person name="Liao Z."/>
            <person name="Chang Y."/>
            <person name="Mo W."/>
            <person name="Hu G."/>
            <person name="Li W."/>
            <person name="Zhao G."/>
            <person name="Zhu H."/>
            <person name="Hu X."/>
            <person name="Ji K."/>
            <person name="Xiang X."/>
            <person name="Song Q."/>
            <person name="Yuan D."/>
            <person name="Jin S."/>
            <person name="Zhang L."/>
        </authorList>
    </citation>
    <scope>NUCLEOTIDE SEQUENCE [LARGE SCALE GENOMIC DNA]</scope>
    <source>
        <strain evidence="1">SQ_2022a</strain>
    </source>
</reference>
<evidence type="ECO:0000313" key="2">
    <source>
        <dbReference type="Proteomes" id="UP001060215"/>
    </source>
</evidence>
<organism evidence="1 2">
    <name type="scientific">Camellia lanceoleosa</name>
    <dbReference type="NCBI Taxonomy" id="1840588"/>
    <lineage>
        <taxon>Eukaryota</taxon>
        <taxon>Viridiplantae</taxon>
        <taxon>Streptophyta</taxon>
        <taxon>Embryophyta</taxon>
        <taxon>Tracheophyta</taxon>
        <taxon>Spermatophyta</taxon>
        <taxon>Magnoliopsida</taxon>
        <taxon>eudicotyledons</taxon>
        <taxon>Gunneridae</taxon>
        <taxon>Pentapetalae</taxon>
        <taxon>asterids</taxon>
        <taxon>Ericales</taxon>
        <taxon>Theaceae</taxon>
        <taxon>Camellia</taxon>
    </lineage>
</organism>
<gene>
    <name evidence="1" type="ORF">LOK49_LG15G00851</name>
</gene>
<comment type="caution">
    <text evidence="1">The sequence shown here is derived from an EMBL/GenBank/DDBJ whole genome shotgun (WGS) entry which is preliminary data.</text>
</comment>
<accession>A0ACC0F2V9</accession>
<sequence length="332" mass="37337">MDNYSSLLFIINKGTILEQLKTILALGKIHKGITVLGKKPKKVQQRSNTFPFSYSTILSLSSSLSLSLHQYHHHHLHHLPLQTGQNERTSNKTKGISGSAMVSIRRRKLLGLCSGRSSFFSPLPRFSDNGNASGNPTQNAKPVSVHPMPSVDGEQPKEKTISKVSPGSSNASGSSSSKEQHNQQYPVPEVKRRKRHRRKHFENQEPCLMRGVYFKNMKWQAAIKVDKKQIHLGTVGSQEAAARLYDRAAFMCGREPNFELSEEEKQELRKFKWDEFLAMTRSAITNKRHRRRTGAGARRKSEPSTQNSDWEGEQGVNGFSASEDVEPETSLS</sequence>